<dbReference type="Proteomes" id="UP001157502">
    <property type="component" value="Chromosome 3"/>
</dbReference>
<name>A0ACC2HCT2_DALPE</name>
<evidence type="ECO:0000313" key="1">
    <source>
        <dbReference type="EMBL" id="KAJ8013779.1"/>
    </source>
</evidence>
<dbReference type="EMBL" id="CM055730">
    <property type="protein sequence ID" value="KAJ8013779.1"/>
    <property type="molecule type" value="Genomic_DNA"/>
</dbReference>
<keyword evidence="2" id="KW-1185">Reference proteome</keyword>
<evidence type="ECO:0000313" key="2">
    <source>
        <dbReference type="Proteomes" id="UP001157502"/>
    </source>
</evidence>
<protein>
    <submittedName>
        <fullName evidence="1">Uncharacterized protein</fullName>
    </submittedName>
</protein>
<comment type="caution">
    <text evidence="1">The sequence shown here is derived from an EMBL/GenBank/DDBJ whole genome shotgun (WGS) entry which is preliminary data.</text>
</comment>
<proteinExistence type="predicted"/>
<sequence>MSHTNSNIHMAPHLFLLITFFIFSSFSADGYIYVQTEGSIIIPCCYEQKFKHNVKYWCKGFDLNNCKHAAHTDHTMGTKTWITVYPQERVLTVTMTDLGSGDSDYYCCAVEIKEGDGVDIQLNRFYLSVTKSPVTFLKSTSGHGLLPWGGDTWIADLTTITHPCQHHYLLEI</sequence>
<accession>A0ACC2HCT2</accession>
<gene>
    <name evidence="1" type="ORF">DPEC_G00033330</name>
</gene>
<reference evidence="1" key="1">
    <citation type="submission" date="2021-05" db="EMBL/GenBank/DDBJ databases">
        <authorList>
            <person name="Pan Q."/>
            <person name="Jouanno E."/>
            <person name="Zahm M."/>
            <person name="Klopp C."/>
            <person name="Cabau C."/>
            <person name="Louis A."/>
            <person name="Berthelot C."/>
            <person name="Parey E."/>
            <person name="Roest Crollius H."/>
            <person name="Montfort J."/>
            <person name="Robinson-Rechavi M."/>
            <person name="Bouchez O."/>
            <person name="Lampietro C."/>
            <person name="Lopez Roques C."/>
            <person name="Donnadieu C."/>
            <person name="Postlethwait J."/>
            <person name="Bobe J."/>
            <person name="Dillon D."/>
            <person name="Chandos A."/>
            <person name="von Hippel F."/>
            <person name="Guiguen Y."/>
        </authorList>
    </citation>
    <scope>NUCLEOTIDE SEQUENCE</scope>
    <source>
        <strain evidence="1">YG-Jan2019</strain>
    </source>
</reference>
<organism evidence="1 2">
    <name type="scientific">Dallia pectoralis</name>
    <name type="common">Alaska blackfish</name>
    <dbReference type="NCBI Taxonomy" id="75939"/>
    <lineage>
        <taxon>Eukaryota</taxon>
        <taxon>Metazoa</taxon>
        <taxon>Chordata</taxon>
        <taxon>Craniata</taxon>
        <taxon>Vertebrata</taxon>
        <taxon>Euteleostomi</taxon>
        <taxon>Actinopterygii</taxon>
        <taxon>Neopterygii</taxon>
        <taxon>Teleostei</taxon>
        <taxon>Protacanthopterygii</taxon>
        <taxon>Esociformes</taxon>
        <taxon>Umbridae</taxon>
        <taxon>Dallia</taxon>
    </lineage>
</organism>